<comment type="caution">
    <text evidence="1">The sequence shown here is derived from an EMBL/GenBank/DDBJ whole genome shotgun (WGS) entry which is preliminary data.</text>
</comment>
<dbReference type="AlphaFoldDB" id="A0A919SDN4"/>
<accession>A0A919SDN4</accession>
<organism evidence="1 2">
    <name type="scientific">Winogradskya consettensis</name>
    <dbReference type="NCBI Taxonomy" id="113560"/>
    <lineage>
        <taxon>Bacteria</taxon>
        <taxon>Bacillati</taxon>
        <taxon>Actinomycetota</taxon>
        <taxon>Actinomycetes</taxon>
        <taxon>Micromonosporales</taxon>
        <taxon>Micromonosporaceae</taxon>
        <taxon>Winogradskya</taxon>
    </lineage>
</organism>
<gene>
    <name evidence="1" type="ORF">Aco04nite_11930</name>
</gene>
<evidence type="ECO:0000313" key="1">
    <source>
        <dbReference type="EMBL" id="GIM68706.1"/>
    </source>
</evidence>
<dbReference type="Proteomes" id="UP000680865">
    <property type="component" value="Unassembled WGS sequence"/>
</dbReference>
<evidence type="ECO:0000313" key="2">
    <source>
        <dbReference type="Proteomes" id="UP000680865"/>
    </source>
</evidence>
<dbReference type="EMBL" id="BOQP01000006">
    <property type="protein sequence ID" value="GIM68706.1"/>
    <property type="molecule type" value="Genomic_DNA"/>
</dbReference>
<proteinExistence type="predicted"/>
<keyword evidence="2" id="KW-1185">Reference proteome</keyword>
<dbReference type="RefSeq" id="WP_212996172.1">
    <property type="nucleotide sequence ID" value="NZ_BAAATW010000001.1"/>
</dbReference>
<reference evidence="1" key="1">
    <citation type="submission" date="2021-03" db="EMBL/GenBank/DDBJ databases">
        <title>Whole genome shotgun sequence of Actinoplanes consettensis NBRC 14913.</title>
        <authorList>
            <person name="Komaki H."/>
            <person name="Tamura T."/>
        </authorList>
    </citation>
    <scope>NUCLEOTIDE SEQUENCE</scope>
    <source>
        <strain evidence="1">NBRC 14913</strain>
    </source>
</reference>
<protein>
    <submittedName>
        <fullName evidence="1">Uncharacterized protein</fullName>
    </submittedName>
</protein>
<name>A0A919SDN4_9ACTN</name>
<sequence length="158" mass="17403">MTLTTALPVQADRDPQALVDPETFDKLTEFFAARQEVTKIYARRAVGQMLLMLKAHANSQHDPDFGRLLPDGRSYRVVPTEPVDAAWHASLQHTEAYAAACEQIAGGFVHHVPILTEGMADGSSLEYTRQALKATGYYIDPEFWDGEAKSCCPPNPGI</sequence>